<accession>A0A5P9QDZ8</accession>
<reference evidence="12 13" key="1">
    <citation type="submission" date="2019-10" db="EMBL/GenBank/DDBJ databases">
        <title>Genome sequence of Luteimicrobium xylanilyticum HY-24.</title>
        <authorList>
            <person name="Kim D.Y."/>
            <person name="Park H.-Y."/>
        </authorList>
    </citation>
    <scope>NUCLEOTIDE SEQUENCE [LARGE SCALE GENOMIC DNA]</scope>
    <source>
        <strain evidence="12 13">HY-24</strain>
    </source>
</reference>
<keyword evidence="6 7" id="KW-0046">Antibiotic resistance</keyword>
<keyword evidence="2 7" id="KW-0808">Transferase</keyword>
<feature type="active site" description="Proton acceptor" evidence="8">
    <location>
        <position position="198"/>
    </location>
</feature>
<evidence type="ECO:0000256" key="2">
    <source>
        <dbReference type="ARBA" id="ARBA00022679"/>
    </source>
</evidence>
<feature type="binding site" evidence="9">
    <location>
        <position position="203"/>
    </location>
    <ligand>
        <name>Mg(2+)</name>
        <dbReference type="ChEBI" id="CHEBI:18420"/>
    </ligand>
</feature>
<feature type="binding site" evidence="9">
    <location>
        <position position="217"/>
    </location>
    <ligand>
        <name>Mg(2+)</name>
        <dbReference type="ChEBI" id="CHEBI:18420"/>
    </ligand>
</feature>
<evidence type="ECO:0000256" key="10">
    <source>
        <dbReference type="SAM" id="MobiDB-lite"/>
    </source>
</evidence>
<keyword evidence="9" id="KW-0479">Metal-binding</keyword>
<evidence type="ECO:0000259" key="11">
    <source>
        <dbReference type="Pfam" id="PF01636"/>
    </source>
</evidence>
<keyword evidence="3 7" id="KW-0547">Nucleotide-binding</keyword>
<dbReference type="Gene3D" id="3.90.1200.10">
    <property type="match status" value="1"/>
</dbReference>
<evidence type="ECO:0000256" key="4">
    <source>
        <dbReference type="ARBA" id="ARBA00022777"/>
    </source>
</evidence>
<dbReference type="GO" id="GO:0046677">
    <property type="term" value="P:response to antibiotic"/>
    <property type="evidence" value="ECO:0007669"/>
    <property type="project" value="UniProtKB-KW"/>
</dbReference>
<protein>
    <submittedName>
        <fullName evidence="12">Kanamycin kinase</fullName>
        <ecNumber evidence="12">2.7.1.95</ecNumber>
    </submittedName>
</protein>
<dbReference type="Proteomes" id="UP000326702">
    <property type="component" value="Chromosome"/>
</dbReference>
<dbReference type="InterPro" id="IPR051678">
    <property type="entry name" value="AGP_Transferase"/>
</dbReference>
<dbReference type="GO" id="GO:0046872">
    <property type="term" value="F:metal ion binding"/>
    <property type="evidence" value="ECO:0007669"/>
    <property type="project" value="UniProtKB-KW"/>
</dbReference>
<evidence type="ECO:0000313" key="12">
    <source>
        <dbReference type="EMBL" id="QFU99691.1"/>
    </source>
</evidence>
<dbReference type="InterPro" id="IPR011009">
    <property type="entry name" value="Kinase-like_dom_sf"/>
</dbReference>
<evidence type="ECO:0000313" key="13">
    <source>
        <dbReference type="Proteomes" id="UP000326702"/>
    </source>
</evidence>
<dbReference type="KEGG" id="lxl:KDY119_03226"/>
<dbReference type="PANTHER" id="PTHR21310:SF41">
    <property type="entry name" value="3'-PHOSPHOTRANSFERASE, PUTATIVE-RELATED"/>
    <property type="match status" value="1"/>
</dbReference>
<dbReference type="EMBL" id="CP045529">
    <property type="protein sequence ID" value="QFU99691.1"/>
    <property type="molecule type" value="Genomic_DNA"/>
</dbReference>
<keyword evidence="13" id="KW-1185">Reference proteome</keyword>
<sequence length="272" mass="28813">MTDAVPEPAPVGSPRAPSDLAGAPPPDVAVPAVVDRLAAGDVVVPVWENAVGGLTFRLGEGSRARYVKWVPPTERAAELDLVAEAERLAWAAPFTPVPRVLDAGTDDDGAAWLMTAALPGESAVSDRWRADPRTAVRAVGEGLRALHDALPVAECPFDWGVGSRVARGRLRPGADLALLDRLAAEPPEPERLVVCHGDACAPNTLLGHDGRWLAHVDLGTLGVADAWADLAVAAWSTQWNYGPGWEDELLAAYGTAVDTERTAYYRALWDAT</sequence>
<dbReference type="PANTHER" id="PTHR21310">
    <property type="entry name" value="AMINOGLYCOSIDE PHOSPHOTRANSFERASE-RELATED-RELATED"/>
    <property type="match status" value="1"/>
</dbReference>
<dbReference type="SUPFAM" id="SSF56112">
    <property type="entry name" value="Protein kinase-like (PK-like)"/>
    <property type="match status" value="1"/>
</dbReference>
<organism evidence="12 13">
    <name type="scientific">Luteimicrobium xylanilyticum</name>
    <dbReference type="NCBI Taxonomy" id="1133546"/>
    <lineage>
        <taxon>Bacteria</taxon>
        <taxon>Bacillati</taxon>
        <taxon>Actinomycetota</taxon>
        <taxon>Actinomycetes</taxon>
        <taxon>Micrococcales</taxon>
        <taxon>Luteimicrobium</taxon>
    </lineage>
</organism>
<feature type="domain" description="Aminoglycoside phosphotransferase" evidence="11">
    <location>
        <begin position="54"/>
        <end position="262"/>
    </location>
</feature>
<dbReference type="AlphaFoldDB" id="A0A5P9QDZ8"/>
<dbReference type="PIRSF" id="PIRSF000706">
    <property type="entry name" value="Kanamycin_kin"/>
    <property type="match status" value="1"/>
</dbReference>
<dbReference type="GO" id="GO:0005524">
    <property type="term" value="F:ATP binding"/>
    <property type="evidence" value="ECO:0007669"/>
    <property type="project" value="UniProtKB-KW"/>
</dbReference>
<dbReference type="Pfam" id="PF01636">
    <property type="entry name" value="APH"/>
    <property type="match status" value="1"/>
</dbReference>
<evidence type="ECO:0000256" key="3">
    <source>
        <dbReference type="ARBA" id="ARBA00022741"/>
    </source>
</evidence>
<evidence type="ECO:0000256" key="6">
    <source>
        <dbReference type="ARBA" id="ARBA00023251"/>
    </source>
</evidence>
<evidence type="ECO:0000256" key="9">
    <source>
        <dbReference type="PIRSR" id="PIRSR000706-2"/>
    </source>
</evidence>
<evidence type="ECO:0000256" key="1">
    <source>
        <dbReference type="ARBA" id="ARBA00006219"/>
    </source>
</evidence>
<evidence type="ECO:0000256" key="7">
    <source>
        <dbReference type="PIRNR" id="PIRNR000706"/>
    </source>
</evidence>
<proteinExistence type="inferred from homology"/>
<dbReference type="InterPro" id="IPR024165">
    <property type="entry name" value="Kan/Strep_kinase"/>
</dbReference>
<name>A0A5P9QDZ8_9MICO</name>
<dbReference type="Gene3D" id="3.30.200.20">
    <property type="entry name" value="Phosphorylase Kinase, domain 1"/>
    <property type="match status" value="1"/>
</dbReference>
<evidence type="ECO:0000256" key="8">
    <source>
        <dbReference type="PIRSR" id="PIRSR000706-1"/>
    </source>
</evidence>
<feature type="region of interest" description="Disordered" evidence="10">
    <location>
        <begin position="1"/>
        <end position="24"/>
    </location>
</feature>
<gene>
    <name evidence="12" type="primary">aphA</name>
    <name evidence="12" type="ORF">KDY119_03226</name>
</gene>
<dbReference type="EC" id="2.7.1.95" evidence="12"/>
<comment type="similarity">
    <text evidence="1 7">Belongs to the aminoglycoside phosphotransferase family.</text>
</comment>
<dbReference type="CDD" id="cd05150">
    <property type="entry name" value="APH"/>
    <property type="match status" value="1"/>
</dbReference>
<evidence type="ECO:0000256" key="5">
    <source>
        <dbReference type="ARBA" id="ARBA00022840"/>
    </source>
</evidence>
<keyword evidence="5 7" id="KW-0067">ATP-binding</keyword>
<keyword evidence="9" id="KW-0460">Magnesium</keyword>
<keyword evidence="4 7" id="KW-0418">Kinase</keyword>
<dbReference type="GO" id="GO:0008910">
    <property type="term" value="F:kanamycin kinase activity"/>
    <property type="evidence" value="ECO:0007669"/>
    <property type="project" value="UniProtKB-EC"/>
</dbReference>
<dbReference type="InterPro" id="IPR002575">
    <property type="entry name" value="Aminoglycoside_PTrfase"/>
</dbReference>